<evidence type="ECO:0000313" key="2">
    <source>
        <dbReference type="Proteomes" id="UP000016496"/>
    </source>
</evidence>
<dbReference type="AlphaFoldDB" id="U2DP33"/>
<evidence type="ECO:0000313" key="1">
    <source>
        <dbReference type="EMBL" id="ERI81471.1"/>
    </source>
</evidence>
<reference evidence="1 2" key="1">
    <citation type="submission" date="2013-08" db="EMBL/GenBank/DDBJ databases">
        <authorList>
            <person name="Weinstock G."/>
            <person name="Sodergren E."/>
            <person name="Wylie T."/>
            <person name="Fulton L."/>
            <person name="Fulton R."/>
            <person name="Fronick C."/>
            <person name="O'Laughlin M."/>
            <person name="Godfrey J."/>
            <person name="Miner T."/>
            <person name="Herter B."/>
            <person name="Appelbaum E."/>
            <person name="Cordes M."/>
            <person name="Lek S."/>
            <person name="Wollam A."/>
            <person name="Pepin K.H."/>
            <person name="Palsikar V.B."/>
            <person name="Mitreva M."/>
            <person name="Wilson R.K."/>
        </authorList>
    </citation>
    <scope>NUCLEOTIDE SEQUENCE [LARGE SCALE GENOMIC DNA]</scope>
    <source>
        <strain evidence="1 2">F0041</strain>
    </source>
</reference>
<sequence length="52" mass="5976">MEIRTIPPFSLLNGKQKKGAVPFRPAPTSGNNRRKECFRYASFIKNYIALFT</sequence>
<accession>U2DP33</accession>
<dbReference type="EMBL" id="AWSV01000162">
    <property type="protein sequence ID" value="ERI81471.1"/>
    <property type="molecule type" value="Genomic_DNA"/>
</dbReference>
<organism evidence="1 2">
    <name type="scientific">Bacteroides pyogenes F0041</name>
    <dbReference type="NCBI Taxonomy" id="1321819"/>
    <lineage>
        <taxon>Bacteria</taxon>
        <taxon>Pseudomonadati</taxon>
        <taxon>Bacteroidota</taxon>
        <taxon>Bacteroidia</taxon>
        <taxon>Bacteroidales</taxon>
        <taxon>Bacteroidaceae</taxon>
        <taxon>Bacteroides</taxon>
    </lineage>
</organism>
<dbReference type="Proteomes" id="UP000016496">
    <property type="component" value="Unassembled WGS sequence"/>
</dbReference>
<proteinExistence type="predicted"/>
<name>U2DP33_9BACE</name>
<gene>
    <name evidence="1" type="ORF">HMPREF1981_03235</name>
</gene>
<comment type="caution">
    <text evidence="1">The sequence shown here is derived from an EMBL/GenBank/DDBJ whole genome shotgun (WGS) entry which is preliminary data.</text>
</comment>
<protein>
    <submittedName>
        <fullName evidence="1">Uncharacterized protein</fullName>
    </submittedName>
</protein>
<dbReference type="HOGENOM" id="CLU_3076895_0_0_10"/>